<dbReference type="Proteomes" id="UP000749646">
    <property type="component" value="Unassembled WGS sequence"/>
</dbReference>
<reference evidence="4" key="1">
    <citation type="journal article" date="2020" name="Fungal Divers.">
        <title>Resolving the Mortierellaceae phylogeny through synthesis of multi-gene phylogenetics and phylogenomics.</title>
        <authorList>
            <person name="Vandepol N."/>
            <person name="Liber J."/>
            <person name="Desiro A."/>
            <person name="Na H."/>
            <person name="Kennedy M."/>
            <person name="Barry K."/>
            <person name="Grigoriev I.V."/>
            <person name="Miller A.N."/>
            <person name="O'Donnell K."/>
            <person name="Stajich J.E."/>
            <person name="Bonito G."/>
        </authorList>
    </citation>
    <scope>NUCLEOTIDE SEQUENCE</scope>
    <source>
        <strain evidence="4">MES-2147</strain>
    </source>
</reference>
<keyword evidence="2" id="KW-0689">Ribosomal protein</keyword>
<comment type="similarity">
    <text evidence="1">Belongs to the universal ribosomal protein uS15 family.</text>
</comment>
<gene>
    <name evidence="4" type="ORF">BGZ65_009356</name>
</gene>
<dbReference type="SMART" id="SM01387">
    <property type="entry name" value="Ribosomal_S15"/>
    <property type="match status" value="1"/>
</dbReference>
<dbReference type="InterPro" id="IPR005290">
    <property type="entry name" value="Ribosomal_uS15_bac-type"/>
</dbReference>
<evidence type="ECO:0000313" key="5">
    <source>
        <dbReference type="Proteomes" id="UP000749646"/>
    </source>
</evidence>
<keyword evidence="5" id="KW-1185">Reference proteome</keyword>
<organism evidence="4 5">
    <name type="scientific">Modicella reniformis</name>
    <dbReference type="NCBI Taxonomy" id="1440133"/>
    <lineage>
        <taxon>Eukaryota</taxon>
        <taxon>Fungi</taxon>
        <taxon>Fungi incertae sedis</taxon>
        <taxon>Mucoromycota</taxon>
        <taxon>Mortierellomycotina</taxon>
        <taxon>Mortierellomycetes</taxon>
        <taxon>Mortierellales</taxon>
        <taxon>Mortierellaceae</taxon>
        <taxon>Modicella</taxon>
    </lineage>
</organism>
<proteinExistence type="inferred from homology"/>
<dbReference type="InterPro" id="IPR000589">
    <property type="entry name" value="Ribosomal_uS15"/>
</dbReference>
<dbReference type="AlphaFoldDB" id="A0A9P6SS04"/>
<accession>A0A9P6SS04</accession>
<evidence type="ECO:0000256" key="1">
    <source>
        <dbReference type="ARBA" id="ARBA00008434"/>
    </source>
</evidence>
<dbReference type="Pfam" id="PF00312">
    <property type="entry name" value="Ribosomal_S15"/>
    <property type="match status" value="1"/>
</dbReference>
<dbReference type="OrthoDB" id="441444at2759"/>
<protein>
    <recommendedName>
        <fullName evidence="6">Ribosomal protein S15</fullName>
    </recommendedName>
</protein>
<dbReference type="EMBL" id="JAAAHW010001444">
    <property type="protein sequence ID" value="KAF9995008.1"/>
    <property type="molecule type" value="Genomic_DNA"/>
</dbReference>
<keyword evidence="3" id="KW-0687">Ribonucleoprotein</keyword>
<dbReference type="PANTHER" id="PTHR23321">
    <property type="entry name" value="RIBOSOMAL PROTEIN S15, BACTERIAL AND ORGANELLAR"/>
    <property type="match status" value="1"/>
</dbReference>
<dbReference type="GO" id="GO:0005737">
    <property type="term" value="C:cytoplasm"/>
    <property type="evidence" value="ECO:0007669"/>
    <property type="project" value="UniProtKB-ARBA"/>
</dbReference>
<dbReference type="GO" id="GO:0005840">
    <property type="term" value="C:ribosome"/>
    <property type="evidence" value="ECO:0007669"/>
    <property type="project" value="UniProtKB-KW"/>
</dbReference>
<evidence type="ECO:0000256" key="2">
    <source>
        <dbReference type="ARBA" id="ARBA00022980"/>
    </source>
</evidence>
<evidence type="ECO:0000256" key="3">
    <source>
        <dbReference type="ARBA" id="ARBA00023274"/>
    </source>
</evidence>
<evidence type="ECO:0008006" key="6">
    <source>
        <dbReference type="Google" id="ProtNLM"/>
    </source>
</evidence>
<dbReference type="GO" id="GO:1990904">
    <property type="term" value="C:ribonucleoprotein complex"/>
    <property type="evidence" value="ECO:0007669"/>
    <property type="project" value="UniProtKB-KW"/>
</dbReference>
<dbReference type="GO" id="GO:0003735">
    <property type="term" value="F:structural constituent of ribosome"/>
    <property type="evidence" value="ECO:0007669"/>
    <property type="project" value="InterPro"/>
</dbReference>
<comment type="caution">
    <text evidence="4">The sequence shown here is derived from an EMBL/GenBank/DDBJ whole genome shotgun (WGS) entry which is preliminary data.</text>
</comment>
<name>A0A9P6SS04_9FUNG</name>
<dbReference type="PANTHER" id="PTHR23321:SF26">
    <property type="entry name" value="SMALL RIBOSOMAL SUBUNIT PROTEIN US15M"/>
    <property type="match status" value="1"/>
</dbReference>
<dbReference type="CDD" id="cd00353">
    <property type="entry name" value="Ribosomal_S15p_S13e"/>
    <property type="match status" value="1"/>
</dbReference>
<dbReference type="InterPro" id="IPR009068">
    <property type="entry name" value="uS15_NS1_RNA-bd_sf"/>
</dbReference>
<sequence length="317" mass="36271">MFGLRAALSGAARTSVVSPKVAPTTSFHTSACSLAKARRSRKDVAIQIRKTNLQKQEQKRLQFKGSTPDYTIGKDTQFTRSLLKPQTVFQSPLASIKSLNAETDTTSDGDSQSSYLNLSFSKSTSTPSIFSSSSRTPLVVSTSNPSGYQHFLNKQETELIFEKVPQIQLQEMMLRSTLVNEMLQLPIEKQKAELVRRITALENGNAKQITLENVRRAREAFQHEEGDTGSPEVQAANLTVKIRNMRKDFKKIIHPKCKHFKTKTPPEHRHSFYRLLFTYYNRYNNLIRLKKMDPERYRVCLDRLELDPRVIEDEMVI</sequence>
<dbReference type="GO" id="GO:0006412">
    <property type="term" value="P:translation"/>
    <property type="evidence" value="ECO:0007669"/>
    <property type="project" value="InterPro"/>
</dbReference>
<dbReference type="SUPFAM" id="SSF47060">
    <property type="entry name" value="S15/NS1 RNA-binding domain"/>
    <property type="match status" value="1"/>
</dbReference>
<dbReference type="Gene3D" id="1.10.287.10">
    <property type="entry name" value="S15/NS1, RNA-binding"/>
    <property type="match status" value="1"/>
</dbReference>
<evidence type="ECO:0000313" key="4">
    <source>
        <dbReference type="EMBL" id="KAF9995008.1"/>
    </source>
</evidence>